<keyword evidence="2" id="KW-1185">Reference proteome</keyword>
<evidence type="ECO:0000313" key="1">
    <source>
        <dbReference type="EMBL" id="KYM95844.1"/>
    </source>
</evidence>
<protein>
    <recommendedName>
        <fullName evidence="3">Nuclease HARBI1</fullName>
    </recommendedName>
</protein>
<evidence type="ECO:0000313" key="2">
    <source>
        <dbReference type="Proteomes" id="UP000078542"/>
    </source>
</evidence>
<proteinExistence type="predicted"/>
<evidence type="ECO:0008006" key="3">
    <source>
        <dbReference type="Google" id="ProtNLM"/>
    </source>
</evidence>
<dbReference type="AlphaFoldDB" id="A0A151IAC8"/>
<organism evidence="1 2">
    <name type="scientific">Cyphomyrmex costatus</name>
    <dbReference type="NCBI Taxonomy" id="456900"/>
    <lineage>
        <taxon>Eukaryota</taxon>
        <taxon>Metazoa</taxon>
        <taxon>Ecdysozoa</taxon>
        <taxon>Arthropoda</taxon>
        <taxon>Hexapoda</taxon>
        <taxon>Insecta</taxon>
        <taxon>Pterygota</taxon>
        <taxon>Neoptera</taxon>
        <taxon>Endopterygota</taxon>
        <taxon>Hymenoptera</taxon>
        <taxon>Apocrita</taxon>
        <taxon>Aculeata</taxon>
        <taxon>Formicoidea</taxon>
        <taxon>Formicidae</taxon>
        <taxon>Myrmicinae</taxon>
        <taxon>Cyphomyrmex</taxon>
    </lineage>
</organism>
<name>A0A151IAC8_9HYME</name>
<dbReference type="EMBL" id="KQ978263">
    <property type="protein sequence ID" value="KYM95844.1"/>
    <property type="molecule type" value="Genomic_DNA"/>
</dbReference>
<sequence length="90" mass="10709">MAAAWFVINQYEDRRNRNNGLRIIRKILRDTQNPFNIPEKRFREIYRLSREAVMQLCLNLMPYMPQGRKLTAIPSEIKVTSSITKKIIKT</sequence>
<gene>
    <name evidence="1" type="ORF">ALC62_13507</name>
</gene>
<accession>A0A151IAC8</accession>
<reference evidence="1 2" key="1">
    <citation type="submission" date="2016-03" db="EMBL/GenBank/DDBJ databases">
        <title>Cyphomyrmex costatus WGS genome.</title>
        <authorList>
            <person name="Nygaard S."/>
            <person name="Hu H."/>
            <person name="Boomsma J."/>
            <person name="Zhang G."/>
        </authorList>
    </citation>
    <scope>NUCLEOTIDE SEQUENCE [LARGE SCALE GENOMIC DNA]</scope>
    <source>
        <strain evidence="1">MS0001</strain>
        <tissue evidence="1">Whole body</tissue>
    </source>
</reference>
<dbReference type="Proteomes" id="UP000078542">
    <property type="component" value="Unassembled WGS sequence"/>
</dbReference>